<evidence type="ECO:0000256" key="6">
    <source>
        <dbReference type="ARBA" id="ARBA00047806"/>
    </source>
</evidence>
<dbReference type="PANTHER" id="PTHR42799:SF2">
    <property type="entry name" value="MITOCHONDRIAL PEPTIDE METHIONINE SULFOXIDE REDUCTASE"/>
    <property type="match status" value="1"/>
</dbReference>
<protein>
    <recommendedName>
        <fullName evidence="2">peptide-methionine (S)-S-oxide reductase</fullName>
        <ecNumber evidence="2">1.8.4.11</ecNumber>
    </recommendedName>
    <alternativeName>
        <fullName evidence="5">Peptide-methionine (S)-S-oxide reductase</fullName>
    </alternativeName>
    <alternativeName>
        <fullName evidence="4">Protein-methionine-S-oxide reductase</fullName>
    </alternativeName>
</protein>
<evidence type="ECO:0000256" key="1">
    <source>
        <dbReference type="ARBA" id="ARBA00005591"/>
    </source>
</evidence>
<dbReference type="GO" id="GO:0005737">
    <property type="term" value="C:cytoplasm"/>
    <property type="evidence" value="ECO:0007669"/>
    <property type="project" value="TreeGrafter"/>
</dbReference>
<evidence type="ECO:0000256" key="5">
    <source>
        <dbReference type="ARBA" id="ARBA00030643"/>
    </source>
</evidence>
<evidence type="ECO:0000256" key="3">
    <source>
        <dbReference type="ARBA" id="ARBA00023002"/>
    </source>
</evidence>
<evidence type="ECO:0000256" key="4">
    <source>
        <dbReference type="ARBA" id="ARBA00030273"/>
    </source>
</evidence>
<dbReference type="InterPro" id="IPR036509">
    <property type="entry name" value="Met_Sox_Rdtase_MsrA_sf"/>
</dbReference>
<dbReference type="InterPro" id="IPR002569">
    <property type="entry name" value="Met_Sox_Rdtase_MsrA_dom"/>
</dbReference>
<dbReference type="Gene3D" id="3.30.1060.10">
    <property type="entry name" value="Peptide methionine sulphoxide reductase MsrA"/>
    <property type="match status" value="1"/>
</dbReference>
<keyword evidence="3" id="KW-0560">Oxidoreductase</keyword>
<dbReference type="EMBL" id="HBIN01012417">
    <property type="protein sequence ID" value="CAE0439121.1"/>
    <property type="molecule type" value="Transcribed_RNA"/>
</dbReference>
<sequence>MFRRSLTRFLSHMGKGQSGMSSTMTEHRILGTNFKGPFPEGTDSCVVATGCFWGSEKAMWRMPGMYTTAVVYAGGPTKDPTYQKVCSGNTGHTEAVLCVWETDKLSFTDVVRMYLQCHDPTQVNGQGNDRGTQYRTALYYNSDDQKRITEAAIASYEKSLGGRTIATELRALKPKGDVEYYYAEDYHQQYLASPGARQYCSAQPQGVQLENAERWLPEDLKGKYTPKLPEAFWEKHAPTPHCVLREPHEQFKWPPA</sequence>
<dbReference type="GO" id="GO:0008113">
    <property type="term" value="F:peptide-methionine (S)-S-oxide reductase activity"/>
    <property type="evidence" value="ECO:0007669"/>
    <property type="project" value="UniProtKB-EC"/>
</dbReference>
<dbReference type="AlphaFoldDB" id="A0A7S3PHR1"/>
<comment type="catalytic activity">
    <reaction evidence="6">
        <text>L-methionyl-[protein] + [thioredoxin]-disulfide + H2O = L-methionyl-(S)-S-oxide-[protein] + [thioredoxin]-dithiol</text>
        <dbReference type="Rhea" id="RHEA:14217"/>
        <dbReference type="Rhea" id="RHEA-COMP:10698"/>
        <dbReference type="Rhea" id="RHEA-COMP:10700"/>
        <dbReference type="Rhea" id="RHEA-COMP:12313"/>
        <dbReference type="Rhea" id="RHEA-COMP:12315"/>
        <dbReference type="ChEBI" id="CHEBI:15377"/>
        <dbReference type="ChEBI" id="CHEBI:16044"/>
        <dbReference type="ChEBI" id="CHEBI:29950"/>
        <dbReference type="ChEBI" id="CHEBI:44120"/>
        <dbReference type="ChEBI" id="CHEBI:50058"/>
        <dbReference type="EC" id="1.8.4.11"/>
    </reaction>
</comment>
<evidence type="ECO:0000256" key="7">
    <source>
        <dbReference type="ARBA" id="ARBA00048782"/>
    </source>
</evidence>
<dbReference type="GO" id="GO:0034599">
    <property type="term" value="P:cellular response to oxidative stress"/>
    <property type="evidence" value="ECO:0007669"/>
    <property type="project" value="TreeGrafter"/>
</dbReference>
<comment type="similarity">
    <text evidence="1">Belongs to the MsrA Met sulfoxide reductase family.</text>
</comment>
<dbReference type="SUPFAM" id="SSF55068">
    <property type="entry name" value="Peptide methionine sulfoxide reductase"/>
    <property type="match status" value="1"/>
</dbReference>
<evidence type="ECO:0000256" key="2">
    <source>
        <dbReference type="ARBA" id="ARBA00012502"/>
    </source>
</evidence>
<feature type="domain" description="Peptide methionine sulphoxide reductase MsrA" evidence="8">
    <location>
        <begin position="45"/>
        <end position="200"/>
    </location>
</feature>
<accession>A0A7S3PHR1</accession>
<dbReference type="InterPro" id="IPR050162">
    <property type="entry name" value="MsrA_MetSO_reductase"/>
</dbReference>
<organism evidence="9">
    <name type="scientific">Aplanochytrium stocchinoi</name>
    <dbReference type="NCBI Taxonomy" id="215587"/>
    <lineage>
        <taxon>Eukaryota</taxon>
        <taxon>Sar</taxon>
        <taxon>Stramenopiles</taxon>
        <taxon>Bigyra</taxon>
        <taxon>Labyrinthulomycetes</taxon>
        <taxon>Thraustochytrida</taxon>
        <taxon>Thraustochytriidae</taxon>
        <taxon>Aplanochytrium</taxon>
    </lineage>
</organism>
<evidence type="ECO:0000313" key="9">
    <source>
        <dbReference type="EMBL" id="CAE0439121.1"/>
    </source>
</evidence>
<evidence type="ECO:0000259" key="8">
    <source>
        <dbReference type="Pfam" id="PF01625"/>
    </source>
</evidence>
<comment type="catalytic activity">
    <reaction evidence="7">
        <text>[thioredoxin]-disulfide + L-methionine + H2O = L-methionine (S)-S-oxide + [thioredoxin]-dithiol</text>
        <dbReference type="Rhea" id="RHEA:19993"/>
        <dbReference type="Rhea" id="RHEA-COMP:10698"/>
        <dbReference type="Rhea" id="RHEA-COMP:10700"/>
        <dbReference type="ChEBI" id="CHEBI:15377"/>
        <dbReference type="ChEBI" id="CHEBI:29950"/>
        <dbReference type="ChEBI" id="CHEBI:50058"/>
        <dbReference type="ChEBI" id="CHEBI:57844"/>
        <dbReference type="ChEBI" id="CHEBI:58772"/>
        <dbReference type="EC" id="1.8.4.11"/>
    </reaction>
</comment>
<dbReference type="NCBIfam" id="TIGR00401">
    <property type="entry name" value="msrA"/>
    <property type="match status" value="1"/>
</dbReference>
<proteinExistence type="inferred from homology"/>
<gene>
    <name evidence="9" type="ORF">ASTO00021_LOCUS9345</name>
</gene>
<name>A0A7S3PHR1_9STRA</name>
<dbReference type="PANTHER" id="PTHR42799">
    <property type="entry name" value="MITOCHONDRIAL PEPTIDE METHIONINE SULFOXIDE REDUCTASE"/>
    <property type="match status" value="1"/>
</dbReference>
<dbReference type="EC" id="1.8.4.11" evidence="2"/>
<reference evidence="9" key="1">
    <citation type="submission" date="2021-01" db="EMBL/GenBank/DDBJ databases">
        <authorList>
            <person name="Corre E."/>
            <person name="Pelletier E."/>
            <person name="Niang G."/>
            <person name="Scheremetjew M."/>
            <person name="Finn R."/>
            <person name="Kale V."/>
            <person name="Holt S."/>
            <person name="Cochrane G."/>
            <person name="Meng A."/>
            <person name="Brown T."/>
            <person name="Cohen L."/>
        </authorList>
    </citation>
    <scope>NUCLEOTIDE SEQUENCE</scope>
    <source>
        <strain evidence="9">GSBS06</strain>
    </source>
</reference>
<dbReference type="HAMAP" id="MF_01401">
    <property type="entry name" value="MsrA"/>
    <property type="match status" value="1"/>
</dbReference>
<dbReference type="Pfam" id="PF01625">
    <property type="entry name" value="PMSR"/>
    <property type="match status" value="1"/>
</dbReference>